<keyword evidence="2" id="KW-1185">Reference proteome</keyword>
<evidence type="ECO:0000313" key="1">
    <source>
        <dbReference type="EMBL" id="QJR30752.1"/>
    </source>
</evidence>
<proteinExistence type="predicted"/>
<keyword evidence="1" id="KW-0238">DNA-binding</keyword>
<dbReference type="RefSeq" id="WP_171100914.1">
    <property type="nucleotide sequence ID" value="NZ_CP053084.1"/>
</dbReference>
<dbReference type="Proteomes" id="UP000501130">
    <property type="component" value="Chromosome"/>
</dbReference>
<reference evidence="1 2" key="1">
    <citation type="submission" date="2020-05" db="EMBL/GenBank/DDBJ databases">
        <title>Compete genome of Limnobacter sp. SAORIC-580.</title>
        <authorList>
            <person name="Song J."/>
            <person name="Cho J.-C."/>
        </authorList>
    </citation>
    <scope>NUCLEOTIDE SEQUENCE [LARGE SCALE GENOMIC DNA]</scope>
    <source>
        <strain evidence="1 2">SAORIC-580</strain>
    </source>
</reference>
<evidence type="ECO:0000313" key="2">
    <source>
        <dbReference type="Proteomes" id="UP000501130"/>
    </source>
</evidence>
<dbReference type="EMBL" id="CP053084">
    <property type="protein sequence ID" value="QJR30752.1"/>
    <property type="molecule type" value="Genomic_DNA"/>
</dbReference>
<accession>A0ABX6NAY1</accession>
<dbReference type="SUPFAM" id="SSF89447">
    <property type="entry name" value="AbrB/MazE/MraZ-like"/>
    <property type="match status" value="1"/>
</dbReference>
<gene>
    <name evidence="1" type="ORF">HKT17_14115</name>
</gene>
<name>A0ABX6NAY1_9BURK</name>
<dbReference type="InterPro" id="IPR037914">
    <property type="entry name" value="SpoVT-AbrB_sf"/>
</dbReference>
<dbReference type="Gene3D" id="2.10.260.10">
    <property type="match status" value="1"/>
</dbReference>
<organism evidence="1 2">
    <name type="scientific">Limnobacter profundi</name>
    <dbReference type="NCBI Taxonomy" id="2732163"/>
    <lineage>
        <taxon>Bacteria</taxon>
        <taxon>Pseudomonadati</taxon>
        <taxon>Pseudomonadota</taxon>
        <taxon>Betaproteobacteria</taxon>
        <taxon>Burkholderiales</taxon>
        <taxon>Burkholderiaceae</taxon>
        <taxon>Limnobacter</taxon>
    </lineage>
</organism>
<protein>
    <submittedName>
        <fullName evidence="1">AbrB/MazE/SpoVT family DNA-binding domain-containing protein</fullName>
    </submittedName>
</protein>
<dbReference type="GO" id="GO:0003677">
    <property type="term" value="F:DNA binding"/>
    <property type="evidence" value="ECO:0007669"/>
    <property type="project" value="UniProtKB-KW"/>
</dbReference>
<sequence>MASPVSTTRVFNNGNSQAVRIPAEFRLNTDRVQISCNEHGDLVIHPIPAERGQALLQALQALGEVDEQFIAALEAEQENSQPMRDREAL</sequence>